<reference evidence="2" key="1">
    <citation type="journal article" date="2009" name="Nature">
        <title>Genome sequence and analysis of the Irish potato famine pathogen Phytophthora infestans.</title>
        <authorList>
            <consortium name="The Broad Institute Genome Sequencing Platform"/>
            <person name="Haas B.J."/>
            <person name="Kamoun S."/>
            <person name="Zody M.C."/>
            <person name="Jiang R.H."/>
            <person name="Handsaker R.E."/>
            <person name="Cano L.M."/>
            <person name="Grabherr M."/>
            <person name="Kodira C.D."/>
            <person name="Raffaele S."/>
            <person name="Torto-Alalibo T."/>
            <person name="Bozkurt T.O."/>
            <person name="Ah-Fong A.M."/>
            <person name="Alvarado L."/>
            <person name="Anderson V.L."/>
            <person name="Armstrong M.R."/>
            <person name="Avrova A."/>
            <person name="Baxter L."/>
            <person name="Beynon J."/>
            <person name="Boevink P.C."/>
            <person name="Bollmann S.R."/>
            <person name="Bos J.I."/>
            <person name="Bulone V."/>
            <person name="Cai G."/>
            <person name="Cakir C."/>
            <person name="Carrington J.C."/>
            <person name="Chawner M."/>
            <person name="Conti L."/>
            <person name="Costanzo S."/>
            <person name="Ewan R."/>
            <person name="Fahlgren N."/>
            <person name="Fischbach M.A."/>
            <person name="Fugelstad J."/>
            <person name="Gilroy E.M."/>
            <person name="Gnerre S."/>
            <person name="Green P.J."/>
            <person name="Grenville-Briggs L.J."/>
            <person name="Griffith J."/>
            <person name="Grunwald N.J."/>
            <person name="Horn K."/>
            <person name="Horner N.R."/>
            <person name="Hu C.H."/>
            <person name="Huitema E."/>
            <person name="Jeong D.H."/>
            <person name="Jones A.M."/>
            <person name="Jones J.D."/>
            <person name="Jones R.W."/>
            <person name="Karlsson E.K."/>
            <person name="Kunjeti S.G."/>
            <person name="Lamour K."/>
            <person name="Liu Z."/>
            <person name="Ma L."/>
            <person name="Maclean D."/>
            <person name="Chibucos M.C."/>
            <person name="McDonald H."/>
            <person name="McWalters J."/>
            <person name="Meijer H.J."/>
            <person name="Morgan W."/>
            <person name="Morris P.F."/>
            <person name="Munro C.A."/>
            <person name="O'Neill K."/>
            <person name="Ospina-Giraldo M."/>
            <person name="Pinzon A."/>
            <person name="Pritchard L."/>
            <person name="Ramsahoye B."/>
            <person name="Ren Q."/>
            <person name="Restrepo S."/>
            <person name="Roy S."/>
            <person name="Sadanandom A."/>
            <person name="Savidor A."/>
            <person name="Schornack S."/>
            <person name="Schwartz D.C."/>
            <person name="Schumann U.D."/>
            <person name="Schwessinger B."/>
            <person name="Seyer L."/>
            <person name="Sharpe T."/>
            <person name="Silvar C."/>
            <person name="Song J."/>
            <person name="Studholme D.J."/>
            <person name="Sykes S."/>
            <person name="Thines M."/>
            <person name="van de Vondervoort P.J."/>
            <person name="Phuntumart V."/>
            <person name="Wawra S."/>
            <person name="Weide R."/>
            <person name="Win J."/>
            <person name="Young C."/>
            <person name="Zhou S."/>
            <person name="Fry W."/>
            <person name="Meyers B.C."/>
            <person name="van West P."/>
            <person name="Ristaino J."/>
            <person name="Govers F."/>
            <person name="Birch P.R."/>
            <person name="Whisson S.C."/>
            <person name="Judelson H.S."/>
            <person name="Nusbaum C."/>
        </authorList>
    </citation>
    <scope>NUCLEOTIDE SEQUENCE [LARGE SCALE GENOMIC DNA]</scope>
    <source>
        <strain evidence="2">T30-4</strain>
    </source>
</reference>
<evidence type="ECO:0000313" key="2">
    <source>
        <dbReference type="Proteomes" id="UP000006643"/>
    </source>
</evidence>
<evidence type="ECO:0000313" key="1">
    <source>
        <dbReference type="EMBL" id="EEY69038.1"/>
    </source>
</evidence>
<organism evidence="1 2">
    <name type="scientific">Phytophthora infestans (strain T30-4)</name>
    <name type="common">Potato late blight agent</name>
    <dbReference type="NCBI Taxonomy" id="403677"/>
    <lineage>
        <taxon>Eukaryota</taxon>
        <taxon>Sar</taxon>
        <taxon>Stramenopiles</taxon>
        <taxon>Oomycota</taxon>
        <taxon>Peronosporomycetes</taxon>
        <taxon>Peronosporales</taxon>
        <taxon>Peronosporaceae</taxon>
        <taxon>Phytophthora</taxon>
    </lineage>
</organism>
<protein>
    <submittedName>
        <fullName evidence="1">Uncharacterized protein</fullName>
    </submittedName>
</protein>
<dbReference type="InParanoid" id="D0N3T4"/>
<dbReference type="AlphaFoldDB" id="D0N3T4"/>
<dbReference type="RefSeq" id="XP_002998892.1">
    <property type="nucleotide sequence ID" value="XM_002998846.1"/>
</dbReference>
<dbReference type="VEuPathDB" id="FungiDB:PITG_05209"/>
<dbReference type="Proteomes" id="UP000006643">
    <property type="component" value="Unassembled WGS sequence"/>
</dbReference>
<gene>
    <name evidence="1" type="ORF">PITG_05209</name>
</gene>
<dbReference type="KEGG" id="pif:PITG_05209"/>
<dbReference type="OrthoDB" id="123123at2759"/>
<name>D0N3T4_PHYIT</name>
<proteinExistence type="predicted"/>
<dbReference type="EMBL" id="DS028124">
    <property type="protein sequence ID" value="EEY69038.1"/>
    <property type="molecule type" value="Genomic_DNA"/>
</dbReference>
<dbReference type="HOGENOM" id="CLU_1716818_0_0_1"/>
<keyword evidence="2" id="KW-1185">Reference proteome</keyword>
<sequence>MLSTINWMLLNAIGYKENLFSSWSRFKAFLIGANFTEAANSINETEIGTLSDAMKSKSTCGYDLRSLTDRTWRTVNQLKIDNPGISEDNLRLKMQNTRLVRSDIGIVTNNCMEQLIKESDEATAYKTRETIRTAFSGMHSKRHSSQSLSPVSI</sequence>
<dbReference type="OMA" id="LSTINWM"/>
<dbReference type="GeneID" id="9466050"/>
<dbReference type="eggNOG" id="ENOG502SM9P">
    <property type="taxonomic scope" value="Eukaryota"/>
</dbReference>
<accession>D0N3T4</accession>